<comment type="caution">
    <text evidence="4">The sequence shown here is derived from an EMBL/GenBank/DDBJ whole genome shotgun (WGS) entry which is preliminary data.</text>
</comment>
<protein>
    <submittedName>
        <fullName evidence="4">Glucokinase</fullName>
    </submittedName>
</protein>
<accession>A0ABX1E165</accession>
<evidence type="ECO:0000256" key="3">
    <source>
        <dbReference type="RuleBase" id="RU004046"/>
    </source>
</evidence>
<evidence type="ECO:0000313" key="5">
    <source>
        <dbReference type="Proteomes" id="UP000787635"/>
    </source>
</evidence>
<proteinExistence type="inferred from homology"/>
<evidence type="ECO:0000256" key="2">
    <source>
        <dbReference type="ARBA" id="ARBA00022777"/>
    </source>
</evidence>
<comment type="similarity">
    <text evidence="3">Belongs to the bacterial glucokinase family.</text>
</comment>
<dbReference type="CDD" id="cd24008">
    <property type="entry name" value="ASKHA_NBD_GLK"/>
    <property type="match status" value="1"/>
</dbReference>
<keyword evidence="5" id="KW-1185">Reference proteome</keyword>
<dbReference type="EMBL" id="JAAVNE010000010">
    <property type="protein sequence ID" value="NKC30902.1"/>
    <property type="molecule type" value="Genomic_DNA"/>
</dbReference>
<evidence type="ECO:0000256" key="1">
    <source>
        <dbReference type="ARBA" id="ARBA00022679"/>
    </source>
</evidence>
<dbReference type="Gene3D" id="3.30.420.40">
    <property type="match status" value="1"/>
</dbReference>
<dbReference type="PANTHER" id="PTHR47690:SF1">
    <property type="entry name" value="GLUCOKINASE"/>
    <property type="match status" value="1"/>
</dbReference>
<keyword evidence="1" id="KW-0808">Transferase</keyword>
<evidence type="ECO:0000313" key="4">
    <source>
        <dbReference type="EMBL" id="NKC30902.1"/>
    </source>
</evidence>
<dbReference type="InterPro" id="IPR043129">
    <property type="entry name" value="ATPase_NBD"/>
</dbReference>
<dbReference type="InterPro" id="IPR003836">
    <property type="entry name" value="Glucokinase"/>
</dbReference>
<reference evidence="4 5" key="1">
    <citation type="submission" date="2020-03" db="EMBL/GenBank/DDBJ databases">
        <title>Roseomonas selenitidurans sp. nov. isolated from urban soil.</title>
        <authorList>
            <person name="Liu H."/>
        </authorList>
    </citation>
    <scope>NUCLEOTIDE SEQUENCE [LARGE SCALE GENOMIC DNA]</scope>
    <source>
        <strain evidence="4 5">BU-1</strain>
    </source>
</reference>
<dbReference type="Proteomes" id="UP000787635">
    <property type="component" value="Unassembled WGS sequence"/>
</dbReference>
<dbReference type="PANTHER" id="PTHR47690">
    <property type="entry name" value="GLUCOKINASE"/>
    <property type="match status" value="1"/>
</dbReference>
<dbReference type="SUPFAM" id="SSF53067">
    <property type="entry name" value="Actin-like ATPase domain"/>
    <property type="match status" value="1"/>
</dbReference>
<dbReference type="Gene3D" id="3.40.367.20">
    <property type="match status" value="1"/>
</dbReference>
<sequence length="330" mass="33632">MLLLHRRRVRHLRRARHLLSALLADIGGTNARFALLQGGQVGPPLVLPVAGHATADDAIAAALATLAPEGGVDRAVLALAGPVLEEPVRLTNADWALDSRAIAARFGLDRVLLVNDFLAQARALPHLQAEDVLPLDGGQAVAGAPLLVVGPGTGLGAAGLVPAPGGPIAIPTEGGHIGLAGETAREDAVIAALRARCGRAGAEEALSGRGLVNLDAISAGLQGAPVPSRDAAQIVAAATTCPVAGEAVVHFLNFLASYAGDMALAWGARGGVFIAGGIPPRLLHLLDRASFRARFEAKPPMRHWLAEVPLAIVTHPAPAFAGLAAMAQEP</sequence>
<gene>
    <name evidence="4" type="ORF">HEQ75_08500</name>
</gene>
<name>A0ABX1E165_9PROT</name>
<dbReference type="InterPro" id="IPR050201">
    <property type="entry name" value="Bacterial_glucokinase"/>
</dbReference>
<organism evidence="4 5">
    <name type="scientific">Falsiroseomonas selenitidurans</name>
    <dbReference type="NCBI Taxonomy" id="2716335"/>
    <lineage>
        <taxon>Bacteria</taxon>
        <taxon>Pseudomonadati</taxon>
        <taxon>Pseudomonadota</taxon>
        <taxon>Alphaproteobacteria</taxon>
        <taxon>Acetobacterales</taxon>
        <taxon>Roseomonadaceae</taxon>
        <taxon>Falsiroseomonas</taxon>
    </lineage>
</organism>
<keyword evidence="2" id="KW-0418">Kinase</keyword>
<dbReference type="Pfam" id="PF02685">
    <property type="entry name" value="Glucokinase"/>
    <property type="match status" value="1"/>
</dbReference>